<dbReference type="RefSeq" id="WP_148734375.1">
    <property type="nucleotide sequence ID" value="NZ_VSSB01000002.1"/>
</dbReference>
<reference evidence="1 2" key="1">
    <citation type="submission" date="2019-08" db="EMBL/GenBank/DDBJ databases">
        <authorList>
            <person name="Hu J."/>
        </authorList>
    </citation>
    <scope>NUCLEOTIDE SEQUENCE [LARGE SCALE GENOMIC DNA]</scope>
    <source>
        <strain evidence="1 2">NEAU-184</strain>
    </source>
</reference>
<evidence type="ECO:0000313" key="1">
    <source>
        <dbReference type="EMBL" id="TYL50273.1"/>
    </source>
</evidence>
<dbReference type="Gene3D" id="1.10.8.1060">
    <property type="entry name" value="Corynebacterium glutamicum thioredoxin-dependent arsenate reductase, N-terminal domain"/>
    <property type="match status" value="1"/>
</dbReference>
<evidence type="ECO:0000313" key="2">
    <source>
        <dbReference type="Proteomes" id="UP000325243"/>
    </source>
</evidence>
<comment type="caution">
    <text evidence="1">The sequence shown here is derived from an EMBL/GenBank/DDBJ whole genome shotgun (WGS) entry which is preliminary data.</text>
</comment>
<accession>A0A5S4UXF5</accession>
<dbReference type="Proteomes" id="UP000325243">
    <property type="component" value="Unassembled WGS sequence"/>
</dbReference>
<sequence length="70" mass="7916">MQTPDEERELAEVIDRLTKRFPTASTAEVEGAVNVEYLALQGNPVRDFVPVLVEKQAKKRLKHSHSPSEE</sequence>
<proteinExistence type="predicted"/>
<protein>
    <submittedName>
        <fullName evidence="1">Uncharacterized protein</fullName>
    </submittedName>
</protein>
<keyword evidence="2" id="KW-1185">Reference proteome</keyword>
<dbReference type="AlphaFoldDB" id="A0A5S4UXF5"/>
<dbReference type="EMBL" id="VSSB01000002">
    <property type="protein sequence ID" value="TYL50273.1"/>
    <property type="molecule type" value="Genomic_DNA"/>
</dbReference>
<dbReference type="NCBIfam" id="NF046112">
    <property type="entry name" value="MSMEG_6209_Nter"/>
    <property type="match status" value="1"/>
</dbReference>
<name>A0A5S4UXF5_9MICO</name>
<organism evidence="1 2">
    <name type="scientific">Agromyces mariniharenae</name>
    <dbReference type="NCBI Taxonomy" id="2604423"/>
    <lineage>
        <taxon>Bacteria</taxon>
        <taxon>Bacillati</taxon>
        <taxon>Actinomycetota</taxon>
        <taxon>Actinomycetes</taxon>
        <taxon>Micrococcales</taxon>
        <taxon>Microbacteriaceae</taxon>
        <taxon>Agromyces</taxon>
    </lineage>
</organism>
<gene>
    <name evidence="1" type="ORF">FYC51_13700</name>
</gene>